<dbReference type="EMBL" id="BMVG01000020">
    <property type="protein sequence ID" value="GHE09555.1"/>
    <property type="molecule type" value="Genomic_DNA"/>
</dbReference>
<dbReference type="Gene3D" id="1.10.10.10">
    <property type="entry name" value="Winged helix-like DNA-binding domain superfamily/Winged helix DNA-binding domain"/>
    <property type="match status" value="1"/>
</dbReference>
<dbReference type="InterPro" id="IPR002577">
    <property type="entry name" value="HTH_HxlR"/>
</dbReference>
<accession>A0A919D568</accession>
<name>A0A919D568_9ACTN</name>
<reference evidence="5" key="2">
    <citation type="submission" date="2020-09" db="EMBL/GenBank/DDBJ databases">
        <authorList>
            <person name="Sun Q."/>
            <person name="Ohkuma M."/>
        </authorList>
    </citation>
    <scope>NUCLEOTIDE SEQUENCE</scope>
    <source>
        <strain evidence="5">JCM 4714</strain>
    </source>
</reference>
<proteinExistence type="predicted"/>
<comment type="caution">
    <text evidence="5">The sequence shown here is derived from an EMBL/GenBank/DDBJ whole genome shotgun (WGS) entry which is preliminary data.</text>
</comment>
<dbReference type="PANTHER" id="PTHR33204">
    <property type="entry name" value="TRANSCRIPTIONAL REGULATOR, MARR FAMILY"/>
    <property type="match status" value="1"/>
</dbReference>
<dbReference type="SUPFAM" id="SSF46785">
    <property type="entry name" value="Winged helix' DNA-binding domain"/>
    <property type="match status" value="1"/>
</dbReference>
<dbReference type="PANTHER" id="PTHR33204:SF37">
    <property type="entry name" value="HTH-TYPE TRANSCRIPTIONAL REGULATOR YODB"/>
    <property type="match status" value="1"/>
</dbReference>
<evidence type="ECO:0000313" key="6">
    <source>
        <dbReference type="Proteomes" id="UP000655443"/>
    </source>
</evidence>
<gene>
    <name evidence="5" type="ORF">GCM10010339_62240</name>
</gene>
<dbReference type="Proteomes" id="UP000655443">
    <property type="component" value="Unassembled WGS sequence"/>
</dbReference>
<dbReference type="PROSITE" id="PS51118">
    <property type="entry name" value="HTH_HXLR"/>
    <property type="match status" value="1"/>
</dbReference>
<evidence type="ECO:0000256" key="3">
    <source>
        <dbReference type="ARBA" id="ARBA00023163"/>
    </source>
</evidence>
<dbReference type="GO" id="GO:0016787">
    <property type="term" value="F:hydrolase activity"/>
    <property type="evidence" value="ECO:0007669"/>
    <property type="project" value="UniProtKB-KW"/>
</dbReference>
<evidence type="ECO:0000256" key="2">
    <source>
        <dbReference type="ARBA" id="ARBA00023125"/>
    </source>
</evidence>
<protein>
    <submittedName>
        <fullName evidence="5">Cinnamoyl ester hydrolase</fullName>
    </submittedName>
</protein>
<feature type="domain" description="HTH hxlR-type" evidence="4">
    <location>
        <begin position="40"/>
        <end position="138"/>
    </location>
</feature>
<dbReference type="GO" id="GO:0003677">
    <property type="term" value="F:DNA binding"/>
    <property type="evidence" value="ECO:0007669"/>
    <property type="project" value="UniProtKB-KW"/>
</dbReference>
<keyword evidence="1" id="KW-0805">Transcription regulation</keyword>
<evidence type="ECO:0000259" key="4">
    <source>
        <dbReference type="PROSITE" id="PS51118"/>
    </source>
</evidence>
<evidence type="ECO:0000256" key="1">
    <source>
        <dbReference type="ARBA" id="ARBA00023015"/>
    </source>
</evidence>
<evidence type="ECO:0000313" key="5">
    <source>
        <dbReference type="EMBL" id="GHE09555.1"/>
    </source>
</evidence>
<dbReference type="Pfam" id="PF01638">
    <property type="entry name" value="HxlR"/>
    <property type="match status" value="1"/>
</dbReference>
<keyword evidence="5" id="KW-0378">Hydrolase</keyword>
<keyword evidence="6" id="KW-1185">Reference proteome</keyword>
<organism evidence="5 6">
    <name type="scientific">Streptomyces alanosinicus</name>
    <dbReference type="NCBI Taxonomy" id="68171"/>
    <lineage>
        <taxon>Bacteria</taxon>
        <taxon>Bacillati</taxon>
        <taxon>Actinomycetota</taxon>
        <taxon>Actinomycetes</taxon>
        <taxon>Kitasatosporales</taxon>
        <taxon>Streptomycetaceae</taxon>
        <taxon>Streptomyces</taxon>
    </lineage>
</organism>
<keyword evidence="3" id="KW-0804">Transcription</keyword>
<dbReference type="InterPro" id="IPR036390">
    <property type="entry name" value="WH_DNA-bd_sf"/>
</dbReference>
<sequence length="145" mass="16029">MVTFKDKYFPLGSDLVRTVSMTTNCPSGQHAHHDVYAAQCPCRALLDLLANKWSALAIGALEDGPQRFGELQRTLQGVSPKVLTQTLRRLEDFGILDRTVYPAVPLHVEYALTDLGKSAAIPLNALRTWVEDNLDHAYRPEPAAS</sequence>
<keyword evidence="2" id="KW-0238">DNA-binding</keyword>
<dbReference type="AlphaFoldDB" id="A0A919D568"/>
<reference evidence="5" key="1">
    <citation type="journal article" date="2014" name="Int. J. Syst. Evol. Microbiol.">
        <title>Complete genome sequence of Corynebacterium casei LMG S-19264T (=DSM 44701T), isolated from a smear-ripened cheese.</title>
        <authorList>
            <consortium name="US DOE Joint Genome Institute (JGI-PGF)"/>
            <person name="Walter F."/>
            <person name="Albersmeier A."/>
            <person name="Kalinowski J."/>
            <person name="Ruckert C."/>
        </authorList>
    </citation>
    <scope>NUCLEOTIDE SEQUENCE</scope>
    <source>
        <strain evidence="5">JCM 4714</strain>
    </source>
</reference>
<dbReference type="InterPro" id="IPR036388">
    <property type="entry name" value="WH-like_DNA-bd_sf"/>
</dbReference>